<dbReference type="InterPro" id="IPR001881">
    <property type="entry name" value="EGF-like_Ca-bd_dom"/>
</dbReference>
<keyword evidence="6" id="KW-0325">Glycoprotein</keyword>
<dbReference type="GO" id="GO:0043005">
    <property type="term" value="C:neuron projection"/>
    <property type="evidence" value="ECO:0007669"/>
    <property type="project" value="UniProtKB-ARBA"/>
</dbReference>
<dbReference type="InterPro" id="IPR000152">
    <property type="entry name" value="EGF-type_Asp/Asn_hydroxyl_site"/>
</dbReference>
<dbReference type="Gene3D" id="2.10.25.10">
    <property type="entry name" value="Laminin"/>
    <property type="match status" value="1"/>
</dbReference>
<dbReference type="AlphaFoldDB" id="C3ZIJ8"/>
<dbReference type="FunFam" id="3.10.100.10:FF:000094">
    <property type="entry name" value="Uncharacterized protein"/>
    <property type="match status" value="1"/>
</dbReference>
<dbReference type="InterPro" id="IPR016187">
    <property type="entry name" value="CTDL_fold"/>
</dbReference>
<dbReference type="InterPro" id="IPR016186">
    <property type="entry name" value="C-type_lectin-like/link_sf"/>
</dbReference>
<proteinExistence type="predicted"/>
<dbReference type="InterPro" id="IPR001304">
    <property type="entry name" value="C-type_lectin-like"/>
</dbReference>
<dbReference type="Pfam" id="PF00008">
    <property type="entry name" value="EGF"/>
    <property type="match status" value="1"/>
</dbReference>
<keyword evidence="1" id="KW-0217">Developmental protein</keyword>
<evidence type="ECO:0000313" key="10">
    <source>
        <dbReference type="EMBL" id="EEN47723.1"/>
    </source>
</evidence>
<dbReference type="PROSITE" id="PS01186">
    <property type="entry name" value="EGF_2"/>
    <property type="match status" value="1"/>
</dbReference>
<dbReference type="InterPro" id="IPR000742">
    <property type="entry name" value="EGF"/>
</dbReference>
<feature type="disulfide bond" evidence="7">
    <location>
        <begin position="23"/>
        <end position="32"/>
    </location>
</feature>
<keyword evidence="3" id="KW-0732">Signal</keyword>
<dbReference type="GO" id="GO:0009887">
    <property type="term" value="P:animal organ morphogenesis"/>
    <property type="evidence" value="ECO:0007669"/>
    <property type="project" value="UniProtKB-ARBA"/>
</dbReference>
<reference evidence="10" key="1">
    <citation type="journal article" date="2008" name="Nature">
        <title>The amphioxus genome and the evolution of the chordate karyotype.</title>
        <authorList>
            <consortium name="US DOE Joint Genome Institute (JGI-PGF)"/>
            <person name="Putnam N.H."/>
            <person name="Butts T."/>
            <person name="Ferrier D.E.K."/>
            <person name="Furlong R.F."/>
            <person name="Hellsten U."/>
            <person name="Kawashima T."/>
            <person name="Robinson-Rechavi M."/>
            <person name="Shoguchi E."/>
            <person name="Terry A."/>
            <person name="Yu J.-K."/>
            <person name="Benito-Gutierrez E.L."/>
            <person name="Dubchak I."/>
            <person name="Garcia-Fernandez J."/>
            <person name="Gibson-Brown J.J."/>
            <person name="Grigoriev I.V."/>
            <person name="Horton A.C."/>
            <person name="de Jong P.J."/>
            <person name="Jurka J."/>
            <person name="Kapitonov V.V."/>
            <person name="Kohara Y."/>
            <person name="Kuroki Y."/>
            <person name="Lindquist E."/>
            <person name="Lucas S."/>
            <person name="Osoegawa K."/>
            <person name="Pennacchio L.A."/>
            <person name="Salamov A.A."/>
            <person name="Satou Y."/>
            <person name="Sauka-Spengler T."/>
            <person name="Schmutz J."/>
            <person name="Shin-I T."/>
            <person name="Toyoda A."/>
            <person name="Bronner-Fraser M."/>
            <person name="Fujiyama A."/>
            <person name="Holland L.Z."/>
            <person name="Holland P.W.H."/>
            <person name="Satoh N."/>
            <person name="Rokhsar D.S."/>
        </authorList>
    </citation>
    <scope>NUCLEOTIDE SEQUENCE [LARGE SCALE GENOMIC DNA]</scope>
    <source>
        <strain evidence="10">S238N-H82</strain>
        <tissue evidence="10">Testes</tissue>
    </source>
</reference>
<keyword evidence="2 7" id="KW-0245">EGF-like domain</keyword>
<feature type="domain" description="C-type lectin" evidence="9">
    <location>
        <begin position="47"/>
        <end position="161"/>
    </location>
</feature>
<dbReference type="PROSITE" id="PS50026">
    <property type="entry name" value="EGF_3"/>
    <property type="match status" value="1"/>
</dbReference>
<dbReference type="SUPFAM" id="SSF57196">
    <property type="entry name" value="EGF/Laminin"/>
    <property type="match status" value="1"/>
</dbReference>
<organism>
    <name type="scientific">Branchiostoma floridae</name>
    <name type="common">Florida lancelet</name>
    <name type="synonym">Amphioxus</name>
    <dbReference type="NCBI Taxonomy" id="7739"/>
    <lineage>
        <taxon>Eukaryota</taxon>
        <taxon>Metazoa</taxon>
        <taxon>Chordata</taxon>
        <taxon>Cephalochordata</taxon>
        <taxon>Leptocardii</taxon>
        <taxon>Amphioxiformes</taxon>
        <taxon>Branchiostomatidae</taxon>
        <taxon>Branchiostoma</taxon>
    </lineage>
</organism>
<dbReference type="FunFam" id="2.10.25.10:FF:000172">
    <property type="entry name" value="FAT atypical cadherin 3"/>
    <property type="match status" value="1"/>
</dbReference>
<evidence type="ECO:0000256" key="2">
    <source>
        <dbReference type="ARBA" id="ARBA00022536"/>
    </source>
</evidence>
<dbReference type="CDD" id="cd00054">
    <property type="entry name" value="EGF_CA"/>
    <property type="match status" value="1"/>
</dbReference>
<dbReference type="eggNOG" id="ENOG502T005">
    <property type="taxonomic scope" value="Eukaryota"/>
</dbReference>
<dbReference type="GO" id="GO:0001764">
    <property type="term" value="P:neuron migration"/>
    <property type="evidence" value="ECO:0007669"/>
    <property type="project" value="UniProtKB-ARBA"/>
</dbReference>
<protein>
    <recommendedName>
        <fullName evidence="11">C-type lectin domain-containing protein</fullName>
    </recommendedName>
</protein>
<dbReference type="PROSITE" id="PS50041">
    <property type="entry name" value="C_TYPE_LECTIN_2"/>
    <property type="match status" value="1"/>
</dbReference>
<feature type="domain" description="EGF-like" evidence="8">
    <location>
        <begin position="1"/>
        <end position="33"/>
    </location>
</feature>
<evidence type="ECO:0000256" key="6">
    <source>
        <dbReference type="ARBA" id="ARBA00023180"/>
    </source>
</evidence>
<feature type="non-terminal residue" evidence="10">
    <location>
        <position position="161"/>
    </location>
</feature>
<dbReference type="PROSITE" id="PS00022">
    <property type="entry name" value="EGF_1"/>
    <property type="match status" value="1"/>
</dbReference>
<comment type="caution">
    <text evidence="7">Lacks conserved residue(s) required for the propagation of feature annotation.</text>
</comment>
<gene>
    <name evidence="10" type="ORF">BRAFLDRAFT_186967</name>
</gene>
<dbReference type="EMBL" id="GG666627">
    <property type="protein sequence ID" value="EEN47723.1"/>
    <property type="molecule type" value="Genomic_DNA"/>
</dbReference>
<dbReference type="InterPro" id="IPR050111">
    <property type="entry name" value="C-type_lectin/snaclec_domain"/>
</dbReference>
<evidence type="ECO:0000256" key="7">
    <source>
        <dbReference type="PROSITE-ProRule" id="PRU00076"/>
    </source>
</evidence>
<evidence type="ECO:0000256" key="3">
    <source>
        <dbReference type="ARBA" id="ARBA00022729"/>
    </source>
</evidence>
<evidence type="ECO:0000256" key="4">
    <source>
        <dbReference type="ARBA" id="ARBA00022737"/>
    </source>
</evidence>
<dbReference type="GO" id="GO:0005509">
    <property type="term" value="F:calcium ion binding"/>
    <property type="evidence" value="ECO:0007669"/>
    <property type="project" value="InterPro"/>
</dbReference>
<dbReference type="PROSITE" id="PS00010">
    <property type="entry name" value="ASX_HYDROXYL"/>
    <property type="match status" value="1"/>
</dbReference>
<evidence type="ECO:0000259" key="9">
    <source>
        <dbReference type="PROSITE" id="PS50041"/>
    </source>
</evidence>
<evidence type="ECO:0000256" key="1">
    <source>
        <dbReference type="ARBA" id="ARBA00022473"/>
    </source>
</evidence>
<name>C3ZIJ8_BRAFL</name>
<keyword evidence="4" id="KW-0677">Repeat</keyword>
<dbReference type="Gene3D" id="3.10.100.10">
    <property type="entry name" value="Mannose-Binding Protein A, subunit A"/>
    <property type="match status" value="1"/>
</dbReference>
<dbReference type="PANTHER" id="PTHR22803">
    <property type="entry name" value="MANNOSE, PHOSPHOLIPASE, LECTIN RECEPTOR RELATED"/>
    <property type="match status" value="1"/>
</dbReference>
<sequence length="161" mass="18123">CGKKPCQHGGTCWNQLGSYKCACSSGWIGRNCDSQIVRACRSGWREHNSHCYKLMTEKVGWNSANTKCINQRANLASIHSQAEMNFISSLITNAPQGDQPVVWFGLQKRDGAWKWSDRSRMTYTNWAPGEPDGKALWTLFAGEKGHWNDQRCDAGFAFVCK</sequence>
<dbReference type="GO" id="GO:0048646">
    <property type="term" value="P:anatomical structure formation involved in morphogenesis"/>
    <property type="evidence" value="ECO:0007669"/>
    <property type="project" value="UniProtKB-ARBA"/>
</dbReference>
<dbReference type="SUPFAM" id="SSF56436">
    <property type="entry name" value="C-type lectin-like"/>
    <property type="match status" value="1"/>
</dbReference>
<dbReference type="Pfam" id="PF00059">
    <property type="entry name" value="Lectin_C"/>
    <property type="match status" value="1"/>
</dbReference>
<dbReference type="SMART" id="SM00179">
    <property type="entry name" value="EGF_CA"/>
    <property type="match status" value="1"/>
</dbReference>
<dbReference type="SMART" id="SM00034">
    <property type="entry name" value="CLECT"/>
    <property type="match status" value="1"/>
</dbReference>
<feature type="non-terminal residue" evidence="10">
    <location>
        <position position="1"/>
    </location>
</feature>
<dbReference type="InParanoid" id="C3ZIJ8"/>
<dbReference type="CDD" id="cd00037">
    <property type="entry name" value="CLECT"/>
    <property type="match status" value="1"/>
</dbReference>
<dbReference type="GO" id="GO:0016358">
    <property type="term" value="P:dendrite development"/>
    <property type="evidence" value="ECO:0007669"/>
    <property type="project" value="UniProtKB-ARBA"/>
</dbReference>
<accession>C3ZIJ8</accession>
<evidence type="ECO:0008006" key="11">
    <source>
        <dbReference type="Google" id="ProtNLM"/>
    </source>
</evidence>
<dbReference type="GO" id="GO:0048667">
    <property type="term" value="P:cell morphogenesis involved in neuron differentiation"/>
    <property type="evidence" value="ECO:0007669"/>
    <property type="project" value="UniProtKB-ARBA"/>
</dbReference>
<keyword evidence="5 7" id="KW-1015">Disulfide bond</keyword>
<evidence type="ECO:0000256" key="5">
    <source>
        <dbReference type="ARBA" id="ARBA00023157"/>
    </source>
</evidence>
<evidence type="ECO:0000259" key="8">
    <source>
        <dbReference type="PROSITE" id="PS50026"/>
    </source>
</evidence>